<sequence length="216" mass="25369">MANDNLFYEVEKHLLEDEVPSKYLSEIIKADKMKESPFNLISELAKAEQNPQYHPEGNALIHTLMVVDNAAKVREKSSDRRVLMWASLLHDIGKGPTTRLKKGRWTAYDHDKVGKDLTIKFLESFNLEQEFITKVAAMVRWHMQTLFVMKKLPFQELEQMVKEVEIDEIALLSFCDRTGRTKMTKEDINKTEETIEQFKKEARKHLRTSSREYQYT</sequence>
<dbReference type="InterPro" id="IPR006675">
    <property type="entry name" value="HDIG_dom"/>
</dbReference>
<dbReference type="GO" id="GO:0016787">
    <property type="term" value="F:hydrolase activity"/>
    <property type="evidence" value="ECO:0007669"/>
    <property type="project" value="UniProtKB-KW"/>
</dbReference>
<dbReference type="InterPro" id="IPR006674">
    <property type="entry name" value="HD_domain"/>
</dbReference>
<dbReference type="SUPFAM" id="SSF109604">
    <property type="entry name" value="HD-domain/PDEase-like"/>
    <property type="match status" value="1"/>
</dbReference>
<reference evidence="4 5" key="1">
    <citation type="submission" date="2010-08" db="EMBL/GenBank/DDBJ databases">
        <title>Complete sequence of Clostridium cellulovorans 743B.</title>
        <authorList>
            <consortium name="US DOE Joint Genome Institute"/>
            <person name="Lucas S."/>
            <person name="Copeland A."/>
            <person name="Lapidus A."/>
            <person name="Cheng J.-F."/>
            <person name="Bruce D."/>
            <person name="Goodwin L."/>
            <person name="Pitluck S."/>
            <person name="Chertkov O."/>
            <person name="Detter J.C."/>
            <person name="Han C."/>
            <person name="Tapia R."/>
            <person name="Land M."/>
            <person name="Hauser L."/>
            <person name="Chang Y.-J."/>
            <person name="Jeffries C."/>
            <person name="Kyrpides N."/>
            <person name="Ivanova N."/>
            <person name="Mikhailova N."/>
            <person name="Hemme C.L."/>
            <person name="Woyke T."/>
        </authorList>
    </citation>
    <scope>NUCLEOTIDE SEQUENCE [LARGE SCALE GENOMIC DNA]</scope>
    <source>
        <strain evidence="5">ATCC 35296 / DSM 3052 / OCM 3 / 743B</strain>
    </source>
</reference>
<dbReference type="STRING" id="573061.Clocel_3881"/>
<feature type="coiled-coil region" evidence="2">
    <location>
        <begin position="181"/>
        <end position="208"/>
    </location>
</feature>
<dbReference type="InterPro" id="IPR003607">
    <property type="entry name" value="HD/PDEase_dom"/>
</dbReference>
<dbReference type="OrthoDB" id="9805698at2"/>
<dbReference type="KEGG" id="ccb:Clocel_3881"/>
<name>D9SKX5_CLOC7</name>
<organism evidence="4 5">
    <name type="scientific">Clostridium cellulovorans (strain ATCC 35296 / DSM 3052 / OCM 3 / 743B)</name>
    <dbReference type="NCBI Taxonomy" id="573061"/>
    <lineage>
        <taxon>Bacteria</taxon>
        <taxon>Bacillati</taxon>
        <taxon>Bacillota</taxon>
        <taxon>Clostridia</taxon>
        <taxon>Eubacteriales</taxon>
        <taxon>Clostridiaceae</taxon>
        <taxon>Clostridium</taxon>
    </lineage>
</organism>
<dbReference type="Gene3D" id="1.10.3090.10">
    <property type="entry name" value="cca-adding enzyme, domain 2"/>
    <property type="match status" value="1"/>
</dbReference>
<feature type="domain" description="HD" evidence="3">
    <location>
        <begin position="60"/>
        <end position="145"/>
    </location>
</feature>
<gene>
    <name evidence="4" type="ordered locus">Clocel_3881</name>
</gene>
<dbReference type="GO" id="GO:0000166">
    <property type="term" value="F:nucleotide binding"/>
    <property type="evidence" value="ECO:0007669"/>
    <property type="project" value="UniProtKB-KW"/>
</dbReference>
<keyword evidence="2" id="KW-0175">Coiled coil</keyword>
<dbReference type="HOGENOM" id="CLU_087226_0_0_9"/>
<evidence type="ECO:0000313" key="5">
    <source>
        <dbReference type="Proteomes" id="UP000002730"/>
    </source>
</evidence>
<dbReference type="eggNOG" id="COG2844">
    <property type="taxonomic scope" value="Bacteria"/>
</dbReference>
<dbReference type="EMBL" id="CP002160">
    <property type="protein sequence ID" value="ADL53547.1"/>
    <property type="molecule type" value="Genomic_DNA"/>
</dbReference>
<proteinExistence type="predicted"/>
<dbReference type="RefSeq" id="WP_010073888.1">
    <property type="nucleotide sequence ID" value="NC_014393.1"/>
</dbReference>
<evidence type="ECO:0000313" key="4">
    <source>
        <dbReference type="EMBL" id="ADL53547.1"/>
    </source>
</evidence>
<dbReference type="PANTHER" id="PTHR47545:SF2">
    <property type="entry name" value="CC-ADDING TRNA NUCLEOTIDYLTRANSFERASE"/>
    <property type="match status" value="1"/>
</dbReference>
<dbReference type="NCBIfam" id="TIGR00277">
    <property type="entry name" value="HDIG"/>
    <property type="match status" value="1"/>
</dbReference>
<protein>
    <submittedName>
        <fullName evidence="4">Metal dependent phophohydrolase</fullName>
    </submittedName>
</protein>
<dbReference type="InterPro" id="IPR050124">
    <property type="entry name" value="tRNA_CCA-adding_enzyme"/>
</dbReference>
<keyword evidence="1" id="KW-0547">Nucleotide-binding</keyword>
<evidence type="ECO:0000256" key="2">
    <source>
        <dbReference type="SAM" id="Coils"/>
    </source>
</evidence>
<dbReference type="CDD" id="cd00077">
    <property type="entry name" value="HDc"/>
    <property type="match status" value="1"/>
</dbReference>
<evidence type="ECO:0000259" key="3">
    <source>
        <dbReference type="Pfam" id="PF01966"/>
    </source>
</evidence>
<evidence type="ECO:0000256" key="1">
    <source>
        <dbReference type="ARBA" id="ARBA00022741"/>
    </source>
</evidence>
<accession>D9SKX5</accession>
<dbReference type="AlphaFoldDB" id="D9SKX5"/>
<keyword evidence="4" id="KW-0378">Hydrolase</keyword>
<keyword evidence="5" id="KW-1185">Reference proteome</keyword>
<dbReference type="Proteomes" id="UP000002730">
    <property type="component" value="Chromosome"/>
</dbReference>
<dbReference type="PANTHER" id="PTHR47545">
    <property type="entry name" value="MULTIFUNCTIONAL CCA PROTEIN"/>
    <property type="match status" value="1"/>
</dbReference>
<dbReference type="Pfam" id="PF01966">
    <property type="entry name" value="HD"/>
    <property type="match status" value="1"/>
</dbReference>